<sequence length="263" mass="28394">MRPINLLLFASLGLSLLGNSVAHAQYTSRNGDDVVVPTTSNGGSNRGSTDSTVSSGNRYPSGVSSSDGNARFGCQQDNNGQYTVMYQPQSRPGQGFAWANPRSMGGGWDMIRRCNTIAQRLESYRRDGLLELQTGFANGQNIVCVTTEANPACRIVFTVPPEKDAYIVRNSVFQNLAAADNGEQTSAVNTYTSRSRGGNEVEQIYNTVTGRSNRSSSKAPISLKPFLDKADRGTGNSLRNGVSIRRQPGKNQTGSRLNPGKFR</sequence>
<feature type="chain" id="PRO_5012268644" description="DUF4189 domain-containing protein" evidence="2">
    <location>
        <begin position="25"/>
        <end position="263"/>
    </location>
</feature>
<dbReference type="InterPro" id="IPR025478">
    <property type="entry name" value="COP23"/>
</dbReference>
<evidence type="ECO:0008006" key="5">
    <source>
        <dbReference type="Google" id="ProtNLM"/>
    </source>
</evidence>
<proteinExistence type="predicted"/>
<feature type="region of interest" description="Disordered" evidence="1">
    <location>
        <begin position="210"/>
        <end position="263"/>
    </location>
</feature>
<name>A0A2A2TPY9_9CYAN</name>
<protein>
    <recommendedName>
        <fullName evidence="5">DUF4189 domain-containing protein</fullName>
    </recommendedName>
</protein>
<dbReference type="OrthoDB" id="515781at2"/>
<feature type="compositionally biased region" description="Polar residues" evidence="1">
    <location>
        <begin position="37"/>
        <end position="68"/>
    </location>
</feature>
<feature type="region of interest" description="Disordered" evidence="1">
    <location>
        <begin position="31"/>
        <end position="72"/>
    </location>
</feature>
<dbReference type="EMBL" id="NTFS01000009">
    <property type="protein sequence ID" value="PAX60477.1"/>
    <property type="molecule type" value="Genomic_DNA"/>
</dbReference>
<gene>
    <name evidence="3" type="ORF">CK510_01640</name>
</gene>
<keyword evidence="4" id="KW-1185">Reference proteome</keyword>
<evidence type="ECO:0000256" key="2">
    <source>
        <dbReference type="SAM" id="SignalP"/>
    </source>
</evidence>
<evidence type="ECO:0000256" key="1">
    <source>
        <dbReference type="SAM" id="MobiDB-lite"/>
    </source>
</evidence>
<feature type="compositionally biased region" description="Polar residues" evidence="1">
    <location>
        <begin position="210"/>
        <end position="219"/>
    </location>
</feature>
<evidence type="ECO:0000313" key="4">
    <source>
        <dbReference type="Proteomes" id="UP000218238"/>
    </source>
</evidence>
<reference evidence="3 4" key="1">
    <citation type="submission" date="2017-08" db="EMBL/GenBank/DDBJ databases">
        <title>Draft genome sequence of filamentous cyanobacterium Calothrix elsteri CCALA 953.</title>
        <authorList>
            <person name="Gagunashvili A.N."/>
            <person name="Elster J."/>
            <person name="Andresson O.S."/>
        </authorList>
    </citation>
    <scope>NUCLEOTIDE SEQUENCE [LARGE SCALE GENOMIC DNA]</scope>
    <source>
        <strain evidence="3 4">CCALA 953</strain>
    </source>
</reference>
<organism evidence="3 4">
    <name type="scientific">Brunnivagina elsteri CCALA 953</name>
    <dbReference type="NCBI Taxonomy" id="987040"/>
    <lineage>
        <taxon>Bacteria</taxon>
        <taxon>Bacillati</taxon>
        <taxon>Cyanobacteriota</taxon>
        <taxon>Cyanophyceae</taxon>
        <taxon>Nostocales</taxon>
        <taxon>Calotrichaceae</taxon>
        <taxon>Brunnivagina</taxon>
    </lineage>
</organism>
<accession>A0A2A2TPY9</accession>
<dbReference type="Pfam" id="PF14218">
    <property type="entry name" value="COP23"/>
    <property type="match status" value="1"/>
</dbReference>
<keyword evidence="2" id="KW-0732">Signal</keyword>
<feature type="signal peptide" evidence="2">
    <location>
        <begin position="1"/>
        <end position="24"/>
    </location>
</feature>
<evidence type="ECO:0000313" key="3">
    <source>
        <dbReference type="EMBL" id="PAX60477.1"/>
    </source>
</evidence>
<dbReference type="AlphaFoldDB" id="A0A2A2TPY9"/>
<dbReference type="Proteomes" id="UP000218238">
    <property type="component" value="Unassembled WGS sequence"/>
</dbReference>
<comment type="caution">
    <text evidence="3">The sequence shown here is derived from an EMBL/GenBank/DDBJ whole genome shotgun (WGS) entry which is preliminary data.</text>
</comment>